<dbReference type="GO" id="GO:0000786">
    <property type="term" value="C:nucleosome"/>
    <property type="evidence" value="ECO:0007669"/>
    <property type="project" value="UniProtKB-KW"/>
</dbReference>
<feature type="compositionally biased region" description="Polar residues" evidence="14">
    <location>
        <begin position="1"/>
        <end position="20"/>
    </location>
</feature>
<comment type="subcellular location">
    <subcellularLocation>
        <location evidence="2">Chromosome</location>
    </subcellularLocation>
    <subcellularLocation>
        <location evidence="1">Nucleus</location>
    </subcellularLocation>
</comment>
<keyword evidence="5" id="KW-0158">Chromosome</keyword>
<dbReference type="GeneID" id="115299428"/>
<protein>
    <recommendedName>
        <fullName evidence="4">Nuclear transition protein 2</fullName>
    </recommendedName>
</protein>
<evidence type="ECO:0000256" key="10">
    <source>
        <dbReference type="ARBA" id="ARBA00022871"/>
    </source>
</evidence>
<reference evidence="15" key="2">
    <citation type="submission" date="2025-08" db="UniProtKB">
        <authorList>
            <consortium name="Ensembl"/>
        </authorList>
    </citation>
    <scope>IDENTIFICATION</scope>
</reference>
<evidence type="ECO:0000256" key="5">
    <source>
        <dbReference type="ARBA" id="ARBA00022454"/>
    </source>
</evidence>
<reference evidence="15" key="3">
    <citation type="submission" date="2025-09" db="UniProtKB">
        <authorList>
            <consortium name="Ensembl"/>
        </authorList>
    </citation>
    <scope>IDENTIFICATION</scope>
</reference>
<dbReference type="GO" id="GO:0008270">
    <property type="term" value="F:zinc ion binding"/>
    <property type="evidence" value="ECO:0007669"/>
    <property type="project" value="TreeGrafter"/>
</dbReference>
<dbReference type="OMA" id="SCSHHCQ"/>
<comment type="similarity">
    <text evidence="3">Belongs to the nuclear transition protein 2 family.</text>
</comment>
<evidence type="ECO:0000256" key="4">
    <source>
        <dbReference type="ARBA" id="ARBA00014084"/>
    </source>
</evidence>
<evidence type="ECO:0000256" key="8">
    <source>
        <dbReference type="ARBA" id="ARBA00022782"/>
    </source>
</evidence>
<keyword evidence="8" id="KW-0221">Differentiation</keyword>
<dbReference type="PANTHER" id="PTHR17488">
    <property type="entry name" value="NUCLEAR TRANSITION PROTEIN 2"/>
    <property type="match status" value="1"/>
</dbReference>
<evidence type="ECO:0000313" key="16">
    <source>
        <dbReference type="Proteomes" id="UP000472268"/>
    </source>
</evidence>
<evidence type="ECO:0000256" key="6">
    <source>
        <dbReference type="ARBA" id="ARBA00022473"/>
    </source>
</evidence>
<dbReference type="OrthoDB" id="9809326at2759"/>
<dbReference type="Ensembl" id="ENSSSUT00005041369.1">
    <property type="protein sequence ID" value="ENSSSUP00005036338.1"/>
    <property type="gene ID" value="ENSSSUG00005023226.1"/>
</dbReference>
<dbReference type="GO" id="GO:0007340">
    <property type="term" value="P:acrosome reaction"/>
    <property type="evidence" value="ECO:0007669"/>
    <property type="project" value="TreeGrafter"/>
</dbReference>
<dbReference type="GO" id="GO:0007341">
    <property type="term" value="P:penetration of zona pellucida"/>
    <property type="evidence" value="ECO:0007669"/>
    <property type="project" value="TreeGrafter"/>
</dbReference>
<evidence type="ECO:0000256" key="2">
    <source>
        <dbReference type="ARBA" id="ARBA00004286"/>
    </source>
</evidence>
<dbReference type="AlphaFoldDB" id="A0A673VFI7"/>
<feature type="region of interest" description="Disordered" evidence="14">
    <location>
        <begin position="1"/>
        <end position="23"/>
    </location>
</feature>
<feature type="compositionally biased region" description="Basic residues" evidence="14">
    <location>
        <begin position="94"/>
        <end position="113"/>
    </location>
</feature>
<evidence type="ECO:0000256" key="14">
    <source>
        <dbReference type="SAM" id="MobiDB-lite"/>
    </source>
</evidence>
<evidence type="ECO:0000256" key="3">
    <source>
        <dbReference type="ARBA" id="ARBA00007136"/>
    </source>
</evidence>
<organism evidence="15 16">
    <name type="scientific">Suricata suricatta</name>
    <name type="common">Meerkat</name>
    <dbReference type="NCBI Taxonomy" id="37032"/>
    <lineage>
        <taxon>Eukaryota</taxon>
        <taxon>Metazoa</taxon>
        <taxon>Chordata</taxon>
        <taxon>Craniata</taxon>
        <taxon>Vertebrata</taxon>
        <taxon>Euteleostomi</taxon>
        <taxon>Mammalia</taxon>
        <taxon>Eutheria</taxon>
        <taxon>Laurasiatheria</taxon>
        <taxon>Carnivora</taxon>
        <taxon>Feliformia</taxon>
        <taxon>Herpestidae</taxon>
        <taxon>Suricata</taxon>
    </lineage>
</organism>
<sequence length="131" mass="14982">MDTKTQSLPIAHTQPHSNSRPQRHPCNQCHCSLHCHTCSHTCGHTCSRSRSRASNHSPTGPQSQSPNPSLPLRHQKHSMHSHCCPPRPTPHSRSYPKNRKNLGRKVTKRKVVKRSQQVYKTKRSNTARKYN</sequence>
<keyword evidence="6" id="KW-0217">Developmental protein</keyword>
<dbReference type="Pfam" id="PF01254">
    <property type="entry name" value="TP2"/>
    <property type="match status" value="1"/>
</dbReference>
<evidence type="ECO:0000256" key="11">
    <source>
        <dbReference type="ARBA" id="ARBA00023125"/>
    </source>
</evidence>
<dbReference type="GO" id="GO:0003677">
    <property type="term" value="F:DNA binding"/>
    <property type="evidence" value="ECO:0007669"/>
    <property type="project" value="UniProtKB-KW"/>
</dbReference>
<name>A0A673VFI7_SURSU</name>
<keyword evidence="7" id="KW-0479">Metal-binding</keyword>
<dbReference type="Proteomes" id="UP000472268">
    <property type="component" value="Chromosome 8"/>
</dbReference>
<keyword evidence="16" id="KW-1185">Reference proteome</keyword>
<evidence type="ECO:0000256" key="9">
    <source>
        <dbReference type="ARBA" id="ARBA00022833"/>
    </source>
</evidence>
<dbReference type="GO" id="GO:0030154">
    <property type="term" value="P:cell differentiation"/>
    <property type="evidence" value="ECO:0007669"/>
    <property type="project" value="UniProtKB-KW"/>
</dbReference>
<proteinExistence type="inferred from homology"/>
<accession>A0A673VFI7</accession>
<feature type="region of interest" description="Disordered" evidence="14">
    <location>
        <begin position="42"/>
        <end position="131"/>
    </location>
</feature>
<dbReference type="GO" id="GO:0007283">
    <property type="term" value="P:spermatogenesis"/>
    <property type="evidence" value="ECO:0007669"/>
    <property type="project" value="UniProtKB-KW"/>
</dbReference>
<feature type="compositionally biased region" description="Low complexity" evidence="14">
    <location>
        <begin position="61"/>
        <end position="72"/>
    </location>
</feature>
<dbReference type="PANTHER" id="PTHR17488:SF0">
    <property type="entry name" value="NUCLEAR TRANSITION PROTEIN 2"/>
    <property type="match status" value="1"/>
</dbReference>
<keyword evidence="9" id="KW-0862">Zinc</keyword>
<feature type="compositionally biased region" description="Basic residues" evidence="14">
    <location>
        <begin position="120"/>
        <end position="131"/>
    </location>
</feature>
<dbReference type="CTD" id="7142"/>
<keyword evidence="12" id="KW-0539">Nucleus</keyword>
<keyword evidence="11" id="KW-0238">DNA-binding</keyword>
<evidence type="ECO:0000256" key="13">
    <source>
        <dbReference type="ARBA" id="ARBA00023269"/>
    </source>
</evidence>
<gene>
    <name evidence="15" type="primary">TNP2</name>
</gene>
<keyword evidence="10" id="KW-0744">Spermatogenesis</keyword>
<evidence type="ECO:0000256" key="7">
    <source>
        <dbReference type="ARBA" id="ARBA00022723"/>
    </source>
</evidence>
<keyword evidence="13" id="KW-0544">Nucleosome core</keyword>
<dbReference type="InterPro" id="IPR000678">
    <property type="entry name" value="TP2"/>
</dbReference>
<dbReference type="GO" id="GO:0005634">
    <property type="term" value="C:nucleus"/>
    <property type="evidence" value="ECO:0007669"/>
    <property type="project" value="UniProtKB-SubCell"/>
</dbReference>
<evidence type="ECO:0000256" key="1">
    <source>
        <dbReference type="ARBA" id="ARBA00004123"/>
    </source>
</evidence>
<evidence type="ECO:0000256" key="12">
    <source>
        <dbReference type="ARBA" id="ARBA00023242"/>
    </source>
</evidence>
<reference evidence="15 16" key="1">
    <citation type="submission" date="2019-05" db="EMBL/GenBank/DDBJ databases">
        <title>A Chromosome-scale Meerkat (S. suricatta) Genome Assembly.</title>
        <authorList>
            <person name="Dudchenko O."/>
            <person name="Lieberman Aiden E."/>
            <person name="Tung J."/>
            <person name="Barreiro L.B."/>
            <person name="Clutton-Brock T.H."/>
        </authorList>
    </citation>
    <scope>NUCLEOTIDE SEQUENCE [LARGE SCALE GENOMIC DNA]</scope>
</reference>
<dbReference type="RefSeq" id="XP_029804655.1">
    <property type="nucleotide sequence ID" value="XM_029948795.1"/>
</dbReference>
<evidence type="ECO:0000313" key="15">
    <source>
        <dbReference type="Ensembl" id="ENSSSUP00005036338.1"/>
    </source>
</evidence>